<keyword evidence="2" id="KW-1185">Reference proteome</keyword>
<comment type="caution">
    <text evidence="1">The sequence shown here is derived from an EMBL/GenBank/DDBJ whole genome shotgun (WGS) entry which is preliminary data.</text>
</comment>
<evidence type="ECO:0000313" key="2">
    <source>
        <dbReference type="Proteomes" id="UP000887013"/>
    </source>
</evidence>
<protein>
    <submittedName>
        <fullName evidence="1">Uncharacterized protein</fullName>
    </submittedName>
</protein>
<feature type="non-terminal residue" evidence="1">
    <location>
        <position position="1"/>
    </location>
</feature>
<dbReference type="Proteomes" id="UP000887013">
    <property type="component" value="Unassembled WGS sequence"/>
</dbReference>
<dbReference type="AlphaFoldDB" id="A0A8X6IC69"/>
<proteinExistence type="predicted"/>
<gene>
    <name evidence="1" type="ORF">NPIL_276641</name>
</gene>
<organism evidence="1 2">
    <name type="scientific">Nephila pilipes</name>
    <name type="common">Giant wood spider</name>
    <name type="synonym">Nephila maculata</name>
    <dbReference type="NCBI Taxonomy" id="299642"/>
    <lineage>
        <taxon>Eukaryota</taxon>
        <taxon>Metazoa</taxon>
        <taxon>Ecdysozoa</taxon>
        <taxon>Arthropoda</taxon>
        <taxon>Chelicerata</taxon>
        <taxon>Arachnida</taxon>
        <taxon>Araneae</taxon>
        <taxon>Araneomorphae</taxon>
        <taxon>Entelegynae</taxon>
        <taxon>Araneoidea</taxon>
        <taxon>Nephilidae</taxon>
        <taxon>Nephila</taxon>
    </lineage>
</organism>
<evidence type="ECO:0000313" key="1">
    <source>
        <dbReference type="EMBL" id="GFS39934.1"/>
    </source>
</evidence>
<dbReference type="EMBL" id="BMAW01089455">
    <property type="protein sequence ID" value="GFS39934.1"/>
    <property type="molecule type" value="Genomic_DNA"/>
</dbReference>
<reference evidence="1" key="1">
    <citation type="submission" date="2020-08" db="EMBL/GenBank/DDBJ databases">
        <title>Multicomponent nature underlies the extraordinary mechanical properties of spider dragline silk.</title>
        <authorList>
            <person name="Kono N."/>
            <person name="Nakamura H."/>
            <person name="Mori M."/>
            <person name="Yoshida Y."/>
            <person name="Ohtoshi R."/>
            <person name="Malay A.D."/>
            <person name="Moran D.A.P."/>
            <person name="Tomita M."/>
            <person name="Numata K."/>
            <person name="Arakawa K."/>
        </authorList>
    </citation>
    <scope>NUCLEOTIDE SEQUENCE</scope>
</reference>
<accession>A0A8X6IC69</accession>
<sequence length="103" mass="11597">GCVQSPGTGSLWSPVDPFAGTVKFKQLAQQFIVLTQVVLNQTGYYLSDCVWSLNECEEGSDKCNCVRLFDAFERYFTVQEVKHVVTPNRCVEKARCQCKASKH</sequence>
<name>A0A8X6IC69_NEPPI</name>